<accession>A0A518DPP9</accession>
<gene>
    <name evidence="3" type="primary">actIII</name>
    <name evidence="3" type="ORF">Pla8534_15760</name>
</gene>
<dbReference type="PRINTS" id="PR00081">
    <property type="entry name" value="GDHRDH"/>
</dbReference>
<evidence type="ECO:0000256" key="1">
    <source>
        <dbReference type="ARBA" id="ARBA00006484"/>
    </source>
</evidence>
<evidence type="ECO:0000313" key="4">
    <source>
        <dbReference type="Proteomes" id="UP000317648"/>
    </source>
</evidence>
<evidence type="ECO:0000256" key="2">
    <source>
        <dbReference type="RuleBase" id="RU000363"/>
    </source>
</evidence>
<dbReference type="AlphaFoldDB" id="A0A518DPP9"/>
<keyword evidence="4" id="KW-1185">Reference proteome</keyword>
<dbReference type="InterPro" id="IPR002347">
    <property type="entry name" value="SDR_fam"/>
</dbReference>
<dbReference type="EC" id="1.3.1.-" evidence="3"/>
<protein>
    <submittedName>
        <fullName evidence="3">Ketoacyl reductase</fullName>
        <ecNumber evidence="3">1.3.1.-</ecNumber>
    </submittedName>
</protein>
<dbReference type="RefSeq" id="WP_145051088.1">
    <property type="nucleotide sequence ID" value="NZ_CP036433.1"/>
</dbReference>
<dbReference type="PROSITE" id="PS00061">
    <property type="entry name" value="ADH_SHORT"/>
    <property type="match status" value="1"/>
</dbReference>
<keyword evidence="3" id="KW-0560">Oxidoreductase</keyword>
<dbReference type="KEGG" id="lcre:Pla8534_15760"/>
<name>A0A518DPP9_9BACT</name>
<dbReference type="PANTHER" id="PTHR42879:SF2">
    <property type="entry name" value="3-OXOACYL-[ACYL-CARRIER-PROTEIN] REDUCTASE FABG"/>
    <property type="match status" value="1"/>
</dbReference>
<sequence>MPPQHPITLVTGASRGIGRAIALGLAETGARVAVTARSAEELTELVDAIENQGGTAWAIPGDLIEKSATDQVVAAVEEHWGPIEILVNNAGIGSSSDPKPIVGFDDDFWELTLRLNVTVPYLLTKRVLPGMVAAGWGRIINIASINSKVASLHGSAYSASKHALAGLTKAAATEHAAHGVTVNAVCPGATATLMNDKRLEYDGERTGQTIAQLEALASPLGRRIQPDEIAAAAVFLASDGARAINGQLINVCGGRVMC</sequence>
<dbReference type="Gene3D" id="3.40.50.720">
    <property type="entry name" value="NAD(P)-binding Rossmann-like Domain"/>
    <property type="match status" value="1"/>
</dbReference>
<dbReference type="SUPFAM" id="SSF51735">
    <property type="entry name" value="NAD(P)-binding Rossmann-fold domains"/>
    <property type="match status" value="1"/>
</dbReference>
<comment type="similarity">
    <text evidence="1 2">Belongs to the short-chain dehydrogenases/reductases (SDR) family.</text>
</comment>
<dbReference type="EMBL" id="CP036433">
    <property type="protein sequence ID" value="QDU93793.1"/>
    <property type="molecule type" value="Genomic_DNA"/>
</dbReference>
<dbReference type="InterPro" id="IPR050259">
    <property type="entry name" value="SDR"/>
</dbReference>
<dbReference type="Proteomes" id="UP000317648">
    <property type="component" value="Chromosome"/>
</dbReference>
<evidence type="ECO:0000313" key="3">
    <source>
        <dbReference type="EMBL" id="QDU93793.1"/>
    </source>
</evidence>
<dbReference type="InterPro" id="IPR036291">
    <property type="entry name" value="NAD(P)-bd_dom_sf"/>
</dbReference>
<proteinExistence type="inferred from homology"/>
<dbReference type="Pfam" id="PF00106">
    <property type="entry name" value="adh_short"/>
    <property type="match status" value="1"/>
</dbReference>
<reference evidence="3 4" key="1">
    <citation type="submission" date="2019-02" db="EMBL/GenBank/DDBJ databases">
        <title>Deep-cultivation of Planctomycetes and their phenomic and genomic characterization uncovers novel biology.</title>
        <authorList>
            <person name="Wiegand S."/>
            <person name="Jogler M."/>
            <person name="Boedeker C."/>
            <person name="Pinto D."/>
            <person name="Vollmers J."/>
            <person name="Rivas-Marin E."/>
            <person name="Kohn T."/>
            <person name="Peeters S.H."/>
            <person name="Heuer A."/>
            <person name="Rast P."/>
            <person name="Oberbeckmann S."/>
            <person name="Bunk B."/>
            <person name="Jeske O."/>
            <person name="Meyerdierks A."/>
            <person name="Storesund J.E."/>
            <person name="Kallscheuer N."/>
            <person name="Luecker S."/>
            <person name="Lage O.M."/>
            <person name="Pohl T."/>
            <person name="Merkel B.J."/>
            <person name="Hornburger P."/>
            <person name="Mueller R.-W."/>
            <person name="Bruemmer F."/>
            <person name="Labrenz M."/>
            <person name="Spormann A.M."/>
            <person name="Op den Camp H."/>
            <person name="Overmann J."/>
            <person name="Amann R."/>
            <person name="Jetten M.S.M."/>
            <person name="Mascher T."/>
            <person name="Medema M.H."/>
            <person name="Devos D.P."/>
            <person name="Kaster A.-K."/>
            <person name="Ovreas L."/>
            <person name="Rohde M."/>
            <person name="Galperin M.Y."/>
            <person name="Jogler C."/>
        </authorList>
    </citation>
    <scope>NUCLEOTIDE SEQUENCE [LARGE SCALE GENOMIC DNA]</scope>
    <source>
        <strain evidence="3 4">Pla85_3_4</strain>
    </source>
</reference>
<dbReference type="GO" id="GO:0032787">
    <property type="term" value="P:monocarboxylic acid metabolic process"/>
    <property type="evidence" value="ECO:0007669"/>
    <property type="project" value="UniProtKB-ARBA"/>
</dbReference>
<organism evidence="3 4">
    <name type="scientific">Lignipirellula cremea</name>
    <dbReference type="NCBI Taxonomy" id="2528010"/>
    <lineage>
        <taxon>Bacteria</taxon>
        <taxon>Pseudomonadati</taxon>
        <taxon>Planctomycetota</taxon>
        <taxon>Planctomycetia</taxon>
        <taxon>Pirellulales</taxon>
        <taxon>Pirellulaceae</taxon>
        <taxon>Lignipirellula</taxon>
    </lineage>
</organism>
<dbReference type="InterPro" id="IPR020904">
    <property type="entry name" value="Sc_DH/Rdtase_CS"/>
</dbReference>
<dbReference type="FunFam" id="3.40.50.720:FF:000084">
    <property type="entry name" value="Short-chain dehydrogenase reductase"/>
    <property type="match status" value="1"/>
</dbReference>
<dbReference type="GO" id="GO:0016491">
    <property type="term" value="F:oxidoreductase activity"/>
    <property type="evidence" value="ECO:0007669"/>
    <property type="project" value="UniProtKB-KW"/>
</dbReference>
<dbReference type="OrthoDB" id="9803333at2"/>
<dbReference type="PANTHER" id="PTHR42879">
    <property type="entry name" value="3-OXOACYL-(ACYL-CARRIER-PROTEIN) REDUCTASE"/>
    <property type="match status" value="1"/>
</dbReference>
<dbReference type="CDD" id="cd05233">
    <property type="entry name" value="SDR_c"/>
    <property type="match status" value="1"/>
</dbReference>
<dbReference type="PRINTS" id="PR00080">
    <property type="entry name" value="SDRFAMILY"/>
</dbReference>